<dbReference type="GeneID" id="70126965"/>
<dbReference type="Pfam" id="PF01485">
    <property type="entry name" value="IBR"/>
    <property type="match status" value="2"/>
</dbReference>
<keyword evidence="3" id="KW-0808">Transferase</keyword>
<evidence type="ECO:0000256" key="4">
    <source>
        <dbReference type="ARBA" id="ARBA00022723"/>
    </source>
</evidence>
<dbReference type="InterPro" id="IPR044066">
    <property type="entry name" value="TRIAD_supradom"/>
</dbReference>
<keyword evidence="11" id="KW-1185">Reference proteome</keyword>
<evidence type="ECO:0000256" key="1">
    <source>
        <dbReference type="ARBA" id="ARBA00001798"/>
    </source>
</evidence>
<evidence type="ECO:0000256" key="7">
    <source>
        <dbReference type="ARBA" id="ARBA00022786"/>
    </source>
</evidence>
<dbReference type="PROSITE" id="PS51873">
    <property type="entry name" value="TRIAD"/>
    <property type="match status" value="1"/>
</dbReference>
<keyword evidence="4" id="KW-0479">Metal-binding</keyword>
<evidence type="ECO:0000256" key="8">
    <source>
        <dbReference type="ARBA" id="ARBA00022833"/>
    </source>
</evidence>
<evidence type="ECO:0000256" key="2">
    <source>
        <dbReference type="ARBA" id="ARBA00012251"/>
    </source>
</evidence>
<keyword evidence="7" id="KW-0833">Ubl conjugation pathway</keyword>
<keyword evidence="6" id="KW-0863">Zinc-finger</keyword>
<dbReference type="RefSeq" id="XP_045957456.1">
    <property type="nucleotide sequence ID" value="XM_046098073.1"/>
</dbReference>
<gene>
    <name evidence="10" type="ORF">BKA67DRAFT_519161</name>
</gene>
<dbReference type="InterPro" id="IPR031127">
    <property type="entry name" value="E3_UB_ligase_RBR"/>
</dbReference>
<protein>
    <recommendedName>
        <fullName evidence="2">RBR-type E3 ubiquitin transferase</fullName>
        <ecNumber evidence="2">2.3.2.31</ecNumber>
    </recommendedName>
</protein>
<evidence type="ECO:0000259" key="9">
    <source>
        <dbReference type="PROSITE" id="PS51873"/>
    </source>
</evidence>
<dbReference type="SUPFAM" id="SSF57850">
    <property type="entry name" value="RING/U-box"/>
    <property type="match status" value="2"/>
</dbReference>
<dbReference type="InterPro" id="IPR002867">
    <property type="entry name" value="IBR_dom"/>
</dbReference>
<dbReference type="EMBL" id="JAGPXC010000005">
    <property type="protein sequence ID" value="KAH6653179.1"/>
    <property type="molecule type" value="Genomic_DNA"/>
</dbReference>
<reference evidence="10" key="1">
    <citation type="journal article" date="2021" name="Nat. Commun.">
        <title>Genetic determinants of endophytism in the Arabidopsis root mycobiome.</title>
        <authorList>
            <person name="Mesny F."/>
            <person name="Miyauchi S."/>
            <person name="Thiergart T."/>
            <person name="Pickel B."/>
            <person name="Atanasova L."/>
            <person name="Karlsson M."/>
            <person name="Huettel B."/>
            <person name="Barry K.W."/>
            <person name="Haridas S."/>
            <person name="Chen C."/>
            <person name="Bauer D."/>
            <person name="Andreopoulos W."/>
            <person name="Pangilinan J."/>
            <person name="LaButti K."/>
            <person name="Riley R."/>
            <person name="Lipzen A."/>
            <person name="Clum A."/>
            <person name="Drula E."/>
            <person name="Henrissat B."/>
            <person name="Kohler A."/>
            <person name="Grigoriev I.V."/>
            <person name="Martin F.M."/>
            <person name="Hacquard S."/>
        </authorList>
    </citation>
    <scope>NUCLEOTIDE SEQUENCE</scope>
    <source>
        <strain evidence="10">MPI-SDFR-AT-0073</strain>
    </source>
</reference>
<dbReference type="GO" id="GO:0008270">
    <property type="term" value="F:zinc ion binding"/>
    <property type="evidence" value="ECO:0007669"/>
    <property type="project" value="UniProtKB-KW"/>
</dbReference>
<dbReference type="AlphaFoldDB" id="A0A9P8ZXP1"/>
<dbReference type="GO" id="GO:0016567">
    <property type="term" value="P:protein ubiquitination"/>
    <property type="evidence" value="ECO:0007669"/>
    <property type="project" value="InterPro"/>
</dbReference>
<evidence type="ECO:0000313" key="11">
    <source>
        <dbReference type="Proteomes" id="UP000758603"/>
    </source>
</evidence>
<evidence type="ECO:0000313" key="10">
    <source>
        <dbReference type="EMBL" id="KAH6653179.1"/>
    </source>
</evidence>
<comment type="caution">
    <text evidence="10">The sequence shown here is derived from an EMBL/GenBank/DDBJ whole genome shotgun (WGS) entry which is preliminary data.</text>
</comment>
<keyword evidence="8" id="KW-0862">Zinc</keyword>
<feature type="domain" description="RING-type" evidence="9">
    <location>
        <begin position="20"/>
        <end position="215"/>
    </location>
</feature>
<dbReference type="Gene3D" id="1.20.120.1750">
    <property type="match status" value="1"/>
</dbReference>
<comment type="catalytic activity">
    <reaction evidence="1">
        <text>[E2 ubiquitin-conjugating enzyme]-S-ubiquitinyl-L-cysteine + [acceptor protein]-L-lysine = [E2 ubiquitin-conjugating enzyme]-L-cysteine + [acceptor protein]-N(6)-ubiquitinyl-L-lysine.</text>
        <dbReference type="EC" id="2.3.2.31"/>
    </reaction>
</comment>
<dbReference type="CDD" id="cd22584">
    <property type="entry name" value="Rcat_RBR_unk"/>
    <property type="match status" value="1"/>
</dbReference>
<name>A0A9P8ZXP1_9PEZI</name>
<evidence type="ECO:0000256" key="3">
    <source>
        <dbReference type="ARBA" id="ARBA00022679"/>
    </source>
</evidence>
<dbReference type="GO" id="GO:0061630">
    <property type="term" value="F:ubiquitin protein ligase activity"/>
    <property type="evidence" value="ECO:0007669"/>
    <property type="project" value="UniProtKB-EC"/>
</dbReference>
<dbReference type="Proteomes" id="UP000758603">
    <property type="component" value="Unassembled WGS sequence"/>
</dbReference>
<sequence>GPSAHYAHRQRAVHEQLPQLEVECDVCGESAHPHATVRLACSDIYCKPCLKSVFLRSAKDESLYPPKCHRQLIDFSTIEADLSVEELTLYRTAELEFTSEKRVYCSDPGCAKFIPMAQRTPDYASCEACSARTCMHCKALAHAGACPADQARQSLISLADEEGWKPCFGCGEIVFRYEGCDHMTCRCGAEFCYRCGVKWKECHCSDWVPELLNRRAQQVVDREALQPLEPAIRQQRVATMVRELQENHECNHSGKFTKLEGSRRGKVCEMCGARHRKYILSCRRCHMLACEDCRRHRL</sequence>
<organism evidence="10 11">
    <name type="scientific">Truncatella angustata</name>
    <dbReference type="NCBI Taxonomy" id="152316"/>
    <lineage>
        <taxon>Eukaryota</taxon>
        <taxon>Fungi</taxon>
        <taxon>Dikarya</taxon>
        <taxon>Ascomycota</taxon>
        <taxon>Pezizomycotina</taxon>
        <taxon>Sordariomycetes</taxon>
        <taxon>Xylariomycetidae</taxon>
        <taxon>Amphisphaeriales</taxon>
        <taxon>Sporocadaceae</taxon>
        <taxon>Truncatella</taxon>
    </lineage>
</organism>
<dbReference type="EC" id="2.3.2.31" evidence="2"/>
<dbReference type="OrthoDB" id="10009520at2759"/>
<keyword evidence="5" id="KW-0677">Repeat</keyword>
<accession>A0A9P8ZXP1</accession>
<evidence type="ECO:0000256" key="6">
    <source>
        <dbReference type="ARBA" id="ARBA00022771"/>
    </source>
</evidence>
<proteinExistence type="predicted"/>
<evidence type="ECO:0000256" key="5">
    <source>
        <dbReference type="ARBA" id="ARBA00022737"/>
    </source>
</evidence>
<feature type="non-terminal residue" evidence="10">
    <location>
        <position position="298"/>
    </location>
</feature>
<dbReference type="PANTHER" id="PTHR11685">
    <property type="entry name" value="RBR FAMILY RING FINGER AND IBR DOMAIN-CONTAINING"/>
    <property type="match status" value="1"/>
</dbReference>